<comment type="caution">
    <text evidence="1">The sequence shown here is derived from an EMBL/GenBank/DDBJ whole genome shotgun (WGS) entry which is preliminary data.</text>
</comment>
<evidence type="ECO:0000313" key="2">
    <source>
        <dbReference type="Proteomes" id="UP000224567"/>
    </source>
</evidence>
<protein>
    <submittedName>
        <fullName evidence="1">Serine acetyltransferase 2</fullName>
    </submittedName>
</protein>
<dbReference type="AlphaFoldDB" id="A0A2G2VHY3"/>
<dbReference type="Gene3D" id="2.160.10.10">
    <property type="entry name" value="Hexapeptide repeat proteins"/>
    <property type="match status" value="1"/>
</dbReference>
<name>A0A2G2VHY3_CAPBA</name>
<dbReference type="SUPFAM" id="SSF51161">
    <property type="entry name" value="Trimeric LpxA-like enzymes"/>
    <property type="match status" value="1"/>
</dbReference>
<proteinExistence type="predicted"/>
<keyword evidence="2" id="KW-1185">Reference proteome</keyword>
<organism evidence="1 2">
    <name type="scientific">Capsicum baccatum</name>
    <name type="common">Peruvian pepper</name>
    <dbReference type="NCBI Taxonomy" id="33114"/>
    <lineage>
        <taxon>Eukaryota</taxon>
        <taxon>Viridiplantae</taxon>
        <taxon>Streptophyta</taxon>
        <taxon>Embryophyta</taxon>
        <taxon>Tracheophyta</taxon>
        <taxon>Spermatophyta</taxon>
        <taxon>Magnoliopsida</taxon>
        <taxon>eudicotyledons</taxon>
        <taxon>Gunneridae</taxon>
        <taxon>Pentapetalae</taxon>
        <taxon>asterids</taxon>
        <taxon>lamiids</taxon>
        <taxon>Solanales</taxon>
        <taxon>Solanaceae</taxon>
        <taxon>Solanoideae</taxon>
        <taxon>Capsiceae</taxon>
        <taxon>Capsicum</taxon>
    </lineage>
</organism>
<dbReference type="GO" id="GO:0016740">
    <property type="term" value="F:transferase activity"/>
    <property type="evidence" value="ECO:0007669"/>
    <property type="project" value="UniProtKB-KW"/>
</dbReference>
<dbReference type="OrthoDB" id="25818at2759"/>
<reference evidence="1 2" key="1">
    <citation type="journal article" date="2017" name="Genome Biol.">
        <title>New reference genome sequences of hot pepper reveal the massive evolution of plant disease-resistance genes by retroduplication.</title>
        <authorList>
            <person name="Kim S."/>
            <person name="Park J."/>
            <person name="Yeom S.I."/>
            <person name="Kim Y.M."/>
            <person name="Seo E."/>
            <person name="Kim K.T."/>
            <person name="Kim M.S."/>
            <person name="Lee J.M."/>
            <person name="Cheong K."/>
            <person name="Shin H.S."/>
            <person name="Kim S.B."/>
            <person name="Han K."/>
            <person name="Lee J."/>
            <person name="Park M."/>
            <person name="Lee H.A."/>
            <person name="Lee H.Y."/>
            <person name="Lee Y."/>
            <person name="Oh S."/>
            <person name="Lee J.H."/>
            <person name="Choi E."/>
            <person name="Choi E."/>
            <person name="Lee S.E."/>
            <person name="Jeon J."/>
            <person name="Kim H."/>
            <person name="Choi G."/>
            <person name="Song H."/>
            <person name="Lee J."/>
            <person name="Lee S.C."/>
            <person name="Kwon J.K."/>
            <person name="Lee H.Y."/>
            <person name="Koo N."/>
            <person name="Hong Y."/>
            <person name="Kim R.W."/>
            <person name="Kang W.H."/>
            <person name="Huh J.H."/>
            <person name="Kang B.C."/>
            <person name="Yang T.J."/>
            <person name="Lee Y.H."/>
            <person name="Bennetzen J.L."/>
            <person name="Choi D."/>
        </authorList>
    </citation>
    <scope>NUCLEOTIDE SEQUENCE [LARGE SCALE GENOMIC DNA]</scope>
    <source>
        <strain evidence="2">cv. PBC81</strain>
    </source>
</reference>
<dbReference type="PANTHER" id="PTHR42811">
    <property type="entry name" value="SERINE ACETYLTRANSFERASE"/>
    <property type="match status" value="1"/>
</dbReference>
<accession>A0A2G2VHY3</accession>
<evidence type="ECO:0000313" key="1">
    <source>
        <dbReference type="EMBL" id="PHT32584.1"/>
    </source>
</evidence>
<reference evidence="2" key="2">
    <citation type="journal article" date="2017" name="J. Anim. Genet.">
        <title>Multiple reference genome sequences of hot pepper reveal the massive evolution of plant disease resistance genes by retroduplication.</title>
        <authorList>
            <person name="Kim S."/>
            <person name="Park J."/>
            <person name="Yeom S.-I."/>
            <person name="Kim Y.-M."/>
            <person name="Seo E."/>
            <person name="Kim K.-T."/>
            <person name="Kim M.-S."/>
            <person name="Lee J.M."/>
            <person name="Cheong K."/>
            <person name="Shin H.-S."/>
            <person name="Kim S.-B."/>
            <person name="Han K."/>
            <person name="Lee J."/>
            <person name="Park M."/>
            <person name="Lee H.-A."/>
            <person name="Lee H.-Y."/>
            <person name="Lee Y."/>
            <person name="Oh S."/>
            <person name="Lee J.H."/>
            <person name="Choi E."/>
            <person name="Choi E."/>
            <person name="Lee S.E."/>
            <person name="Jeon J."/>
            <person name="Kim H."/>
            <person name="Choi G."/>
            <person name="Song H."/>
            <person name="Lee J."/>
            <person name="Lee S.-C."/>
            <person name="Kwon J.-K."/>
            <person name="Lee H.-Y."/>
            <person name="Koo N."/>
            <person name="Hong Y."/>
            <person name="Kim R.W."/>
            <person name="Kang W.-H."/>
            <person name="Huh J.H."/>
            <person name="Kang B.-C."/>
            <person name="Yang T.-J."/>
            <person name="Lee Y.-H."/>
            <person name="Bennetzen J.L."/>
            <person name="Choi D."/>
        </authorList>
    </citation>
    <scope>NUCLEOTIDE SEQUENCE [LARGE SCALE GENOMIC DNA]</scope>
    <source>
        <strain evidence="2">cv. PBC81</strain>
    </source>
</reference>
<dbReference type="Proteomes" id="UP000224567">
    <property type="component" value="Unassembled WGS sequence"/>
</dbReference>
<dbReference type="STRING" id="33114.A0A2G2VHY3"/>
<gene>
    <name evidence="1" type="ORF">CQW23_28921</name>
</gene>
<sequence length="136" mass="14692">MMRNCSKMMRNCVEQVVGSLLLRLQLYLSSCGGLILDGKAVNMIFNVDHNIFWEGQTYKGVTLGGTEKEIGDRHPKIGQGVLIGASVTILGNIKVGEGEMVGADSLVLKDVPPHRISCLTDNGSILEINEESSLFG</sequence>
<dbReference type="EMBL" id="MLFT02000012">
    <property type="protein sequence ID" value="PHT32584.1"/>
    <property type="molecule type" value="Genomic_DNA"/>
</dbReference>
<dbReference type="InterPro" id="IPR011004">
    <property type="entry name" value="Trimer_LpxA-like_sf"/>
</dbReference>